<dbReference type="InterPro" id="IPR036388">
    <property type="entry name" value="WH-like_DNA-bd_sf"/>
</dbReference>
<evidence type="ECO:0000259" key="1">
    <source>
        <dbReference type="SMART" id="SM00421"/>
    </source>
</evidence>
<evidence type="ECO:0000313" key="2">
    <source>
        <dbReference type="EMBL" id="MEB8338570.1"/>
    </source>
</evidence>
<protein>
    <submittedName>
        <fullName evidence="2">LuxR C-terminal-related transcriptional regulator</fullName>
    </submittedName>
</protein>
<dbReference type="SMART" id="SM00421">
    <property type="entry name" value="HTH_LUXR"/>
    <property type="match status" value="1"/>
</dbReference>
<sequence>MLHTSTAARALGLTDREYETLEHIDAGRTPAEAARAMGISLTTVRGYVAALHRKLNAGHTAALLRRAREAGLLGE</sequence>
<dbReference type="EMBL" id="JAOZYC010000098">
    <property type="protein sequence ID" value="MEB8338570.1"/>
    <property type="molecule type" value="Genomic_DNA"/>
</dbReference>
<dbReference type="PRINTS" id="PR00038">
    <property type="entry name" value="HTHLUXR"/>
</dbReference>
<gene>
    <name evidence="2" type="ORF">OKJ99_13805</name>
</gene>
<proteinExistence type="predicted"/>
<reference evidence="2 3" key="1">
    <citation type="submission" date="2022-10" db="EMBL/GenBank/DDBJ databases">
        <authorList>
            <person name="Xie J."/>
            <person name="Shen N."/>
        </authorList>
    </citation>
    <scope>NUCLEOTIDE SEQUENCE [LARGE SCALE GENOMIC DNA]</scope>
    <source>
        <strain evidence="2 3">YIM65594</strain>
    </source>
</reference>
<organism evidence="2 3">
    <name type="scientific">Streptomyces endophyticus</name>
    <dbReference type="NCBI Taxonomy" id="714166"/>
    <lineage>
        <taxon>Bacteria</taxon>
        <taxon>Bacillati</taxon>
        <taxon>Actinomycetota</taxon>
        <taxon>Actinomycetes</taxon>
        <taxon>Kitasatosporales</taxon>
        <taxon>Streptomycetaceae</taxon>
        <taxon>Streptomyces</taxon>
    </lineage>
</organism>
<keyword evidence="3" id="KW-1185">Reference proteome</keyword>
<dbReference type="InterPro" id="IPR000792">
    <property type="entry name" value="Tscrpt_reg_LuxR_C"/>
</dbReference>
<dbReference type="InterPro" id="IPR016032">
    <property type="entry name" value="Sig_transdc_resp-reg_C-effctor"/>
</dbReference>
<dbReference type="Proteomes" id="UP001354931">
    <property type="component" value="Unassembled WGS sequence"/>
</dbReference>
<dbReference type="Pfam" id="PF00196">
    <property type="entry name" value="GerE"/>
    <property type="match status" value="1"/>
</dbReference>
<comment type="caution">
    <text evidence="2">The sequence shown here is derived from an EMBL/GenBank/DDBJ whole genome shotgun (WGS) entry which is preliminary data.</text>
</comment>
<dbReference type="SUPFAM" id="SSF46894">
    <property type="entry name" value="C-terminal effector domain of the bipartite response regulators"/>
    <property type="match status" value="1"/>
</dbReference>
<feature type="domain" description="HTH luxR-type" evidence="1">
    <location>
        <begin position="10"/>
        <end position="67"/>
    </location>
</feature>
<evidence type="ECO:0000313" key="3">
    <source>
        <dbReference type="Proteomes" id="UP001354931"/>
    </source>
</evidence>
<accession>A0ABU6F3J2</accession>
<dbReference type="Gene3D" id="1.10.10.10">
    <property type="entry name" value="Winged helix-like DNA-binding domain superfamily/Winged helix DNA-binding domain"/>
    <property type="match status" value="1"/>
</dbReference>
<name>A0ABU6F3J2_9ACTN</name>
<dbReference type="RefSeq" id="WP_326016366.1">
    <property type="nucleotide sequence ID" value="NZ_JAOZYC010000098.1"/>
</dbReference>